<sequence>MFKKNLPHKEPFNAKKEQFMKDIAILTENEIHSNKLFLCLDEKPQQEYRFSKLEEFLKGTSNLEDISKSITDLIDEVQQLKQQISENVNDLKLQAKNVDH</sequence>
<name>A0ABQ9JUP7_9CUCU</name>
<accession>A0ABQ9JUP7</accession>
<evidence type="ECO:0000256" key="1">
    <source>
        <dbReference type="SAM" id="Coils"/>
    </source>
</evidence>
<feature type="coiled-coil region" evidence="1">
    <location>
        <begin position="63"/>
        <end position="94"/>
    </location>
</feature>
<evidence type="ECO:0000313" key="3">
    <source>
        <dbReference type="Proteomes" id="UP001162164"/>
    </source>
</evidence>
<reference evidence="2" key="1">
    <citation type="journal article" date="2023" name="Insect Mol. Biol.">
        <title>Genome sequencing provides insights into the evolution of gene families encoding plant cell wall-degrading enzymes in longhorned beetles.</title>
        <authorList>
            <person name="Shin N.R."/>
            <person name="Okamura Y."/>
            <person name="Kirsch R."/>
            <person name="Pauchet Y."/>
        </authorList>
    </citation>
    <scope>NUCLEOTIDE SEQUENCE</scope>
    <source>
        <strain evidence="2">MMC_N1</strain>
    </source>
</reference>
<organism evidence="2 3">
    <name type="scientific">Molorchus minor</name>
    <dbReference type="NCBI Taxonomy" id="1323400"/>
    <lineage>
        <taxon>Eukaryota</taxon>
        <taxon>Metazoa</taxon>
        <taxon>Ecdysozoa</taxon>
        <taxon>Arthropoda</taxon>
        <taxon>Hexapoda</taxon>
        <taxon>Insecta</taxon>
        <taxon>Pterygota</taxon>
        <taxon>Neoptera</taxon>
        <taxon>Endopterygota</taxon>
        <taxon>Coleoptera</taxon>
        <taxon>Polyphaga</taxon>
        <taxon>Cucujiformia</taxon>
        <taxon>Chrysomeloidea</taxon>
        <taxon>Cerambycidae</taxon>
        <taxon>Lamiinae</taxon>
        <taxon>Monochamini</taxon>
        <taxon>Molorchus</taxon>
    </lineage>
</organism>
<keyword evidence="3" id="KW-1185">Reference proteome</keyword>
<comment type="caution">
    <text evidence="2">The sequence shown here is derived from an EMBL/GenBank/DDBJ whole genome shotgun (WGS) entry which is preliminary data.</text>
</comment>
<proteinExistence type="predicted"/>
<dbReference type="EMBL" id="JAPWTJ010000150">
    <property type="protein sequence ID" value="KAJ8982026.1"/>
    <property type="molecule type" value="Genomic_DNA"/>
</dbReference>
<protein>
    <submittedName>
        <fullName evidence="2">Uncharacterized protein</fullName>
    </submittedName>
</protein>
<gene>
    <name evidence="2" type="ORF">NQ317_007736</name>
</gene>
<evidence type="ECO:0000313" key="2">
    <source>
        <dbReference type="EMBL" id="KAJ8982026.1"/>
    </source>
</evidence>
<dbReference type="Proteomes" id="UP001162164">
    <property type="component" value="Unassembled WGS sequence"/>
</dbReference>
<keyword evidence="1" id="KW-0175">Coiled coil</keyword>